<keyword evidence="5 8" id="KW-0812">Transmembrane</keyword>
<dbReference type="Pfam" id="PF02080">
    <property type="entry name" value="TrkA_C"/>
    <property type="match status" value="1"/>
</dbReference>
<feature type="transmembrane region" description="Helical" evidence="8">
    <location>
        <begin position="507"/>
        <end position="528"/>
    </location>
</feature>
<evidence type="ECO:0000256" key="8">
    <source>
        <dbReference type="SAM" id="Phobius"/>
    </source>
</evidence>
<keyword evidence="11" id="KW-1185">Reference proteome</keyword>
<feature type="transmembrane region" description="Helical" evidence="8">
    <location>
        <begin position="154"/>
        <end position="177"/>
    </location>
</feature>
<dbReference type="PANTHER" id="PTHR30445">
    <property type="entry name" value="K(+)_H(+) ANTIPORTER SUBUNIT KHTT"/>
    <property type="match status" value="1"/>
</dbReference>
<dbReference type="NCBIfam" id="TIGR01625">
    <property type="entry name" value="YidE_YbjL_dupl"/>
    <property type="match status" value="2"/>
</dbReference>
<evidence type="ECO:0000256" key="5">
    <source>
        <dbReference type="ARBA" id="ARBA00022692"/>
    </source>
</evidence>
<evidence type="ECO:0000256" key="3">
    <source>
        <dbReference type="ARBA" id="ARBA00022448"/>
    </source>
</evidence>
<evidence type="ECO:0000313" key="11">
    <source>
        <dbReference type="Proteomes" id="UP000235122"/>
    </source>
</evidence>
<dbReference type="GO" id="GO:0008324">
    <property type="term" value="F:monoatomic cation transmembrane transporter activity"/>
    <property type="evidence" value="ECO:0007669"/>
    <property type="project" value="InterPro"/>
</dbReference>
<dbReference type="GO" id="GO:0005886">
    <property type="term" value="C:plasma membrane"/>
    <property type="evidence" value="ECO:0007669"/>
    <property type="project" value="UniProtKB-SubCell"/>
</dbReference>
<feature type="transmembrane region" description="Helical" evidence="8">
    <location>
        <begin position="96"/>
        <end position="118"/>
    </location>
</feature>
<dbReference type="InterPro" id="IPR036721">
    <property type="entry name" value="RCK_C_sf"/>
</dbReference>
<proteinExistence type="inferred from homology"/>
<reference evidence="10 11" key="1">
    <citation type="submission" date="2017-12" db="EMBL/GenBank/DDBJ databases">
        <title>Phylogenetic diversity of female urinary microbiome.</title>
        <authorList>
            <person name="Thomas-White K."/>
            <person name="Wolfe A.J."/>
        </authorList>
    </citation>
    <scope>NUCLEOTIDE SEQUENCE [LARGE SCALE GENOMIC DNA]</scope>
    <source>
        <strain evidence="10 11">UMB0402</strain>
    </source>
</reference>
<comment type="caution">
    <text evidence="10">The sequence shown here is derived from an EMBL/GenBank/DDBJ whole genome shotgun (WGS) entry which is preliminary data.</text>
</comment>
<keyword evidence="6 8" id="KW-1133">Transmembrane helix</keyword>
<feature type="transmembrane region" description="Helical" evidence="8">
    <location>
        <begin position="380"/>
        <end position="397"/>
    </location>
</feature>
<feature type="domain" description="RCK C-terminal" evidence="9">
    <location>
        <begin position="178"/>
        <end position="260"/>
    </location>
</feature>
<keyword evidence="3" id="KW-0813">Transport</keyword>
<feature type="transmembrane region" description="Helical" evidence="8">
    <location>
        <begin position="6"/>
        <end position="26"/>
    </location>
</feature>
<protein>
    <submittedName>
        <fullName evidence="10">Transporter</fullName>
    </submittedName>
</protein>
<dbReference type="STRING" id="33007.HMPREF3198_01121"/>
<dbReference type="Proteomes" id="UP000235122">
    <property type="component" value="Unassembled WGS sequence"/>
</dbReference>
<dbReference type="Pfam" id="PF06826">
    <property type="entry name" value="Asp-Al_Ex"/>
    <property type="match status" value="2"/>
</dbReference>
<feature type="transmembrane region" description="Helical" evidence="8">
    <location>
        <begin position="356"/>
        <end position="374"/>
    </location>
</feature>
<dbReference type="Gene3D" id="3.30.70.1450">
    <property type="entry name" value="Regulator of K+ conductance, C-terminal domain"/>
    <property type="match status" value="1"/>
</dbReference>
<feature type="transmembrane region" description="Helical" evidence="8">
    <location>
        <begin position="449"/>
        <end position="468"/>
    </location>
</feature>
<evidence type="ECO:0000259" key="9">
    <source>
        <dbReference type="PROSITE" id="PS51202"/>
    </source>
</evidence>
<evidence type="ECO:0000256" key="2">
    <source>
        <dbReference type="ARBA" id="ARBA00009854"/>
    </source>
</evidence>
<sequence>MATVFQYLAGNGVLLLFILVGVGMTFGHVKIKGIGLGAAAVLFVAIGLSAWANAYGVELKVDHLLGIFGLALFAFAIGINSGPNFFAGLKKSLGPILTYLVVIGLAGTTAYLVGVHIFGMDIALVAGTFAGALTNTPALSAAGVSSGNEALATIGYSIAYIFGVVGMLACSGAALAYRKTDKDIPSPVANRTIRVERDDQPLVGDIIEKYGEKITFSRIRRGELGPVMRPASSDALHRNDLVTVVGPVDLVNKVVSSLGHGSSHSLIDDRSHLDFRRITLSDPKLAGLTVDELEMPRRFSATVSRVRRGDVDMIGEPNLVLQQGDRVRVVAPTSRMREVTKFFGDSTRGLSDINPIALGLGMAAGVLLGELPIFTPTGEVFSIGSAAGTLVVGLIMGKIGRVGKFVTAMPYTACQVLSELGLLIFLAQAGTNAGGQIAGAFTGGHWWKILLLGALITTMVGGGLYASMRWGWKMGGTRLAGFLGGAQTQPAILGFANSRTGMDPRVALGYAMIYPMAMIGKILVAQILGGM</sequence>
<accession>A0A2I1IK06</accession>
<dbReference type="InterPro" id="IPR006037">
    <property type="entry name" value="RCK_C"/>
</dbReference>
<evidence type="ECO:0000256" key="4">
    <source>
        <dbReference type="ARBA" id="ARBA00022475"/>
    </source>
</evidence>
<dbReference type="RefSeq" id="WP_024332410.1">
    <property type="nucleotide sequence ID" value="NZ_JASOXK010000017.1"/>
</dbReference>
<dbReference type="InterPro" id="IPR006512">
    <property type="entry name" value="YidE_YbjL"/>
</dbReference>
<evidence type="ECO:0000313" key="10">
    <source>
        <dbReference type="EMBL" id="PKY71461.1"/>
    </source>
</evidence>
<evidence type="ECO:0000256" key="6">
    <source>
        <dbReference type="ARBA" id="ARBA00022989"/>
    </source>
</evidence>
<keyword evidence="4" id="KW-1003">Cell membrane</keyword>
<keyword evidence="7 8" id="KW-0472">Membrane</keyword>
<organism evidence="10 11">
    <name type="scientific">Winkia neuii</name>
    <dbReference type="NCBI Taxonomy" id="33007"/>
    <lineage>
        <taxon>Bacteria</taxon>
        <taxon>Bacillati</taxon>
        <taxon>Actinomycetota</taxon>
        <taxon>Actinomycetes</taxon>
        <taxon>Actinomycetales</taxon>
        <taxon>Actinomycetaceae</taxon>
        <taxon>Winkia</taxon>
    </lineage>
</organism>
<feature type="transmembrane region" description="Helical" evidence="8">
    <location>
        <begin position="33"/>
        <end position="52"/>
    </location>
</feature>
<gene>
    <name evidence="10" type="ORF">CYJ19_10935</name>
</gene>
<dbReference type="InterPro" id="IPR050144">
    <property type="entry name" value="AAE_transporter"/>
</dbReference>
<dbReference type="EMBL" id="PKKO01000007">
    <property type="protein sequence ID" value="PKY71461.1"/>
    <property type="molecule type" value="Genomic_DNA"/>
</dbReference>
<dbReference type="AlphaFoldDB" id="A0A2I1IK06"/>
<dbReference type="PANTHER" id="PTHR30445:SF3">
    <property type="entry name" value="TRANSPORT PROTEIN YIDE-RELATED"/>
    <property type="match status" value="1"/>
</dbReference>
<dbReference type="SUPFAM" id="SSF116726">
    <property type="entry name" value="TrkA C-terminal domain-like"/>
    <property type="match status" value="1"/>
</dbReference>
<dbReference type="GO" id="GO:0006813">
    <property type="term" value="P:potassium ion transport"/>
    <property type="evidence" value="ECO:0007669"/>
    <property type="project" value="InterPro"/>
</dbReference>
<evidence type="ECO:0000256" key="7">
    <source>
        <dbReference type="ARBA" id="ARBA00023136"/>
    </source>
</evidence>
<dbReference type="GeneID" id="35865908"/>
<feature type="transmembrane region" description="Helical" evidence="8">
    <location>
        <begin position="64"/>
        <end position="89"/>
    </location>
</feature>
<evidence type="ECO:0000256" key="1">
    <source>
        <dbReference type="ARBA" id="ARBA00004651"/>
    </source>
</evidence>
<feature type="domain" description="RCK C-terminal" evidence="9">
    <location>
        <begin position="261"/>
        <end position="345"/>
    </location>
</feature>
<comment type="subcellular location">
    <subcellularLocation>
        <location evidence="1">Cell membrane</location>
        <topology evidence="1">Multi-pass membrane protein</topology>
    </subcellularLocation>
</comment>
<dbReference type="PROSITE" id="PS51202">
    <property type="entry name" value="RCK_C"/>
    <property type="match status" value="2"/>
</dbReference>
<name>A0A2I1IK06_9ACTO</name>
<comment type="similarity">
    <text evidence="2">Belongs to the AAE transporter (TC 2.A.81) family.</text>
</comment>
<feature type="transmembrane region" description="Helical" evidence="8">
    <location>
        <begin position="409"/>
        <end position="429"/>
    </location>
</feature>